<reference evidence="3" key="1">
    <citation type="submission" date="2009-07" db="EMBL/GenBank/DDBJ databases">
        <title>Complete genome sequence of Zobellia galactanivorans Dsij.</title>
        <authorList>
            <consortium name="Genoscope - CEA"/>
        </authorList>
    </citation>
    <scope>NUCLEOTIDE SEQUENCE [LARGE SCALE GENOMIC DNA]</scope>
    <source>
        <strain evidence="3">DSM 12802 / CCUG 47099 / CIP 106680 / NCIMB 13871 / Dsij</strain>
    </source>
</reference>
<reference evidence="2 3" key="2">
    <citation type="journal article" date="2012" name="Environ. Microbiol.">
        <title>Characterization of the first alginolytic operons in a marine bacterium: from their emergence in marine Flavobacteriia to their independent transfers to marine Proteobacteria and human gut Bacteroides.</title>
        <authorList>
            <person name="Thomas F."/>
            <person name="Barbeyron T."/>
            <person name="Tonon T."/>
            <person name="Genicot S."/>
            <person name="Czjzek M."/>
            <person name="Michel G."/>
        </authorList>
    </citation>
    <scope>NUCLEOTIDE SEQUENCE [LARGE SCALE GENOMIC DNA]</scope>
    <source>
        <strain evidence="3">DSM 12802 / CCUG 47099 / CIP 106680 / NCIMB 13871 / Dsij</strain>
    </source>
</reference>
<evidence type="ECO:0000313" key="2">
    <source>
        <dbReference type="EMBL" id="CAZ98731.1"/>
    </source>
</evidence>
<organism evidence="2 3">
    <name type="scientific">Zobellia galactanivorans (strain DSM 12802 / CCUG 47099 / CIP 106680 / NCIMB 13871 / Dsij)</name>
    <dbReference type="NCBI Taxonomy" id="63186"/>
    <lineage>
        <taxon>Bacteria</taxon>
        <taxon>Pseudomonadati</taxon>
        <taxon>Bacteroidota</taxon>
        <taxon>Flavobacteriia</taxon>
        <taxon>Flavobacteriales</taxon>
        <taxon>Flavobacteriaceae</taxon>
        <taxon>Zobellia</taxon>
    </lineage>
</organism>
<keyword evidence="1" id="KW-0472">Membrane</keyword>
<dbReference type="Proteomes" id="UP000008898">
    <property type="component" value="Chromosome"/>
</dbReference>
<dbReference type="HOGENOM" id="CLU_3319750_0_0_10"/>
<dbReference type="KEGG" id="zga:ZOBELLIA_4596"/>
<evidence type="ECO:0000313" key="3">
    <source>
        <dbReference type="Proteomes" id="UP000008898"/>
    </source>
</evidence>
<keyword evidence="1" id="KW-0812">Transmembrane</keyword>
<dbReference type="STRING" id="63186.ZOBELLIA_4596"/>
<gene>
    <name evidence="2" type="ordered locus">zobellia_4596</name>
</gene>
<keyword evidence="3" id="KW-1185">Reference proteome</keyword>
<keyword evidence="1" id="KW-1133">Transmembrane helix</keyword>
<protein>
    <submittedName>
        <fullName evidence="2">Uncharacterized protein</fullName>
    </submittedName>
</protein>
<accession>G0L6Y0</accession>
<dbReference type="AlphaFoldDB" id="G0L6Y0"/>
<dbReference type="EMBL" id="FP476056">
    <property type="protein sequence ID" value="CAZ98731.1"/>
    <property type="molecule type" value="Genomic_DNA"/>
</dbReference>
<evidence type="ECO:0000256" key="1">
    <source>
        <dbReference type="SAM" id="Phobius"/>
    </source>
</evidence>
<feature type="transmembrane region" description="Helical" evidence="1">
    <location>
        <begin position="6"/>
        <end position="28"/>
    </location>
</feature>
<proteinExistence type="predicted"/>
<sequence length="39" mass="4669">MDFSDWTWYEIVGAAILFVVVFIVGNWVNDKAYKSRWKN</sequence>
<name>G0L6Y0_ZOBGA</name>